<dbReference type="SMART" id="SM00450">
    <property type="entry name" value="RHOD"/>
    <property type="match status" value="1"/>
</dbReference>
<dbReference type="InterPro" id="IPR001763">
    <property type="entry name" value="Rhodanese-like_dom"/>
</dbReference>
<organism evidence="2 3">
    <name type="scientific">Paracerasibacillus soli</name>
    <dbReference type="NCBI Taxonomy" id="480284"/>
    <lineage>
        <taxon>Bacteria</taxon>
        <taxon>Bacillati</taxon>
        <taxon>Bacillota</taxon>
        <taxon>Bacilli</taxon>
        <taxon>Bacillales</taxon>
        <taxon>Bacillaceae</taxon>
        <taxon>Paracerasibacillus</taxon>
    </lineage>
</organism>
<dbReference type="PANTHER" id="PTHR43031:SF17">
    <property type="entry name" value="SULFURTRANSFERASE YTWF-RELATED"/>
    <property type="match status" value="1"/>
</dbReference>
<dbReference type="InterPro" id="IPR050229">
    <property type="entry name" value="GlpE_sulfurtransferase"/>
</dbReference>
<proteinExistence type="predicted"/>
<evidence type="ECO:0000313" key="3">
    <source>
        <dbReference type="Proteomes" id="UP001275315"/>
    </source>
</evidence>
<evidence type="ECO:0000313" key="2">
    <source>
        <dbReference type="EMBL" id="MDY0409689.1"/>
    </source>
</evidence>
<dbReference type="PROSITE" id="PS50206">
    <property type="entry name" value="RHODANESE_3"/>
    <property type="match status" value="1"/>
</dbReference>
<keyword evidence="3" id="KW-1185">Reference proteome</keyword>
<dbReference type="Pfam" id="PF00581">
    <property type="entry name" value="Rhodanese"/>
    <property type="match status" value="1"/>
</dbReference>
<dbReference type="RefSeq" id="WP_320380482.1">
    <property type="nucleotide sequence ID" value="NZ_JAWDIQ010000002.1"/>
</dbReference>
<dbReference type="InterPro" id="IPR036873">
    <property type="entry name" value="Rhodanese-like_dom_sf"/>
</dbReference>
<dbReference type="Gene3D" id="3.40.250.10">
    <property type="entry name" value="Rhodanese-like domain"/>
    <property type="match status" value="1"/>
</dbReference>
<reference evidence="2 3" key="1">
    <citation type="submission" date="2023-10" db="EMBL/GenBank/DDBJ databases">
        <title>Virgibacillus soli CC-YMP-6 genome.</title>
        <authorList>
            <person name="Miliotis G."/>
            <person name="Sengupta P."/>
            <person name="Hameed A."/>
            <person name="Chuvochina M."/>
            <person name="Mcdonagh F."/>
            <person name="Simpson A.C."/>
            <person name="Singh N.K."/>
            <person name="Rekha P.D."/>
            <person name="Raman K."/>
            <person name="Hugenholtz P."/>
            <person name="Venkateswaran K."/>
        </authorList>
    </citation>
    <scope>NUCLEOTIDE SEQUENCE [LARGE SCALE GENOMIC DNA]</scope>
    <source>
        <strain evidence="2 3">CC-YMP-6</strain>
    </source>
</reference>
<gene>
    <name evidence="2" type="ORF">RWD45_15330</name>
</gene>
<protein>
    <submittedName>
        <fullName evidence="2">Rhodanese-like domain-containing protein</fullName>
    </submittedName>
</protein>
<dbReference type="SUPFAM" id="SSF52821">
    <property type="entry name" value="Rhodanese/Cell cycle control phosphatase"/>
    <property type="match status" value="1"/>
</dbReference>
<accession>A0ABU5CTN0</accession>
<name>A0ABU5CTN0_9BACI</name>
<evidence type="ECO:0000259" key="1">
    <source>
        <dbReference type="PROSITE" id="PS50206"/>
    </source>
</evidence>
<dbReference type="Proteomes" id="UP001275315">
    <property type="component" value="Unassembled WGS sequence"/>
</dbReference>
<dbReference type="EMBL" id="JAWDIQ010000002">
    <property type="protein sequence ID" value="MDY0409689.1"/>
    <property type="molecule type" value="Genomic_DNA"/>
</dbReference>
<comment type="caution">
    <text evidence="2">The sequence shown here is derived from an EMBL/GenBank/DDBJ whole genome shotgun (WGS) entry which is preliminary data.</text>
</comment>
<dbReference type="CDD" id="cd00158">
    <property type="entry name" value="RHOD"/>
    <property type="match status" value="1"/>
</dbReference>
<sequence>MKEITAKELEKKLVNGEPLHIIDVREDEEVTQGVIPGAKHIPLGELDERLSEIDKKETYYIVCRSGGRSSAACTFLDEHGFQVINMVGGMLAWEGDIH</sequence>
<feature type="domain" description="Rhodanese" evidence="1">
    <location>
        <begin position="15"/>
        <end position="98"/>
    </location>
</feature>
<dbReference type="PANTHER" id="PTHR43031">
    <property type="entry name" value="FAD-DEPENDENT OXIDOREDUCTASE"/>
    <property type="match status" value="1"/>
</dbReference>